<evidence type="ECO:0000313" key="1">
    <source>
        <dbReference type="EMBL" id="KDQ09286.1"/>
    </source>
</evidence>
<keyword evidence="2" id="KW-1185">Reference proteome</keyword>
<sequence length="114" mass="12738">MVLHVVSRGSSYIFASSGAFTLSFFYRSSYSLHFLPSRFARAGFLFFCSVGYSQDLNPFILYRPADVLLWGCVCFFCGGFMNGQAGDALSTTYCCIWSSATACRVCKSETLRKY</sequence>
<dbReference type="InParanoid" id="A0A067MCH9"/>
<organism evidence="1 2">
    <name type="scientific">Botryobasidium botryosum (strain FD-172 SS1)</name>
    <dbReference type="NCBI Taxonomy" id="930990"/>
    <lineage>
        <taxon>Eukaryota</taxon>
        <taxon>Fungi</taxon>
        <taxon>Dikarya</taxon>
        <taxon>Basidiomycota</taxon>
        <taxon>Agaricomycotina</taxon>
        <taxon>Agaricomycetes</taxon>
        <taxon>Cantharellales</taxon>
        <taxon>Botryobasidiaceae</taxon>
        <taxon>Botryobasidium</taxon>
    </lineage>
</organism>
<reference evidence="2" key="1">
    <citation type="journal article" date="2014" name="Proc. Natl. Acad. Sci. U.S.A.">
        <title>Extensive sampling of basidiomycete genomes demonstrates inadequacy of the white-rot/brown-rot paradigm for wood decay fungi.</title>
        <authorList>
            <person name="Riley R."/>
            <person name="Salamov A.A."/>
            <person name="Brown D.W."/>
            <person name="Nagy L.G."/>
            <person name="Floudas D."/>
            <person name="Held B.W."/>
            <person name="Levasseur A."/>
            <person name="Lombard V."/>
            <person name="Morin E."/>
            <person name="Otillar R."/>
            <person name="Lindquist E.A."/>
            <person name="Sun H."/>
            <person name="LaButti K.M."/>
            <person name="Schmutz J."/>
            <person name="Jabbour D."/>
            <person name="Luo H."/>
            <person name="Baker S.E."/>
            <person name="Pisabarro A.G."/>
            <person name="Walton J.D."/>
            <person name="Blanchette R.A."/>
            <person name="Henrissat B."/>
            <person name="Martin F."/>
            <person name="Cullen D."/>
            <person name="Hibbett D.S."/>
            <person name="Grigoriev I.V."/>
        </authorList>
    </citation>
    <scope>NUCLEOTIDE SEQUENCE [LARGE SCALE GENOMIC DNA]</scope>
    <source>
        <strain evidence="2">FD-172 SS1</strain>
    </source>
</reference>
<protein>
    <submittedName>
        <fullName evidence="1">Uncharacterized protein</fullName>
    </submittedName>
</protein>
<name>A0A067MCH9_BOTB1</name>
<accession>A0A067MCH9</accession>
<gene>
    <name evidence="1" type="ORF">BOTBODRAFT_532171</name>
</gene>
<evidence type="ECO:0000313" key="2">
    <source>
        <dbReference type="Proteomes" id="UP000027195"/>
    </source>
</evidence>
<dbReference type="Proteomes" id="UP000027195">
    <property type="component" value="Unassembled WGS sequence"/>
</dbReference>
<dbReference type="AlphaFoldDB" id="A0A067MCH9"/>
<dbReference type="EMBL" id="KL198080">
    <property type="protein sequence ID" value="KDQ09286.1"/>
    <property type="molecule type" value="Genomic_DNA"/>
</dbReference>
<dbReference type="HOGENOM" id="CLU_2120714_0_0_1"/>
<proteinExistence type="predicted"/>